<organism evidence="1 2">
    <name type="scientific">Maribrevibacterium harenarium</name>
    <dbReference type="NCBI Taxonomy" id="2589817"/>
    <lineage>
        <taxon>Bacteria</taxon>
        <taxon>Pseudomonadati</taxon>
        <taxon>Pseudomonadota</taxon>
        <taxon>Gammaproteobacteria</taxon>
        <taxon>Oceanospirillales</taxon>
        <taxon>Oceanospirillaceae</taxon>
        <taxon>Maribrevibacterium</taxon>
    </lineage>
</organism>
<comment type="caution">
    <text evidence="1">The sequence shown here is derived from an EMBL/GenBank/DDBJ whole genome shotgun (WGS) entry which is preliminary data.</text>
</comment>
<dbReference type="OrthoDB" id="8582954at2"/>
<dbReference type="RefSeq" id="WP_140589681.1">
    <property type="nucleotide sequence ID" value="NZ_VFRR01000026.1"/>
</dbReference>
<name>A0A501WIF5_9GAMM</name>
<proteinExistence type="predicted"/>
<protein>
    <submittedName>
        <fullName evidence="1">Uncharacterized protein</fullName>
    </submittedName>
</protein>
<keyword evidence="2" id="KW-1185">Reference proteome</keyword>
<accession>A0A501WIF5</accession>
<dbReference type="Proteomes" id="UP000315901">
    <property type="component" value="Unassembled WGS sequence"/>
</dbReference>
<dbReference type="Gene3D" id="2.30.110.10">
    <property type="entry name" value="Electron Transport, Fmn-binding Protein, Chain A"/>
    <property type="match status" value="1"/>
</dbReference>
<dbReference type="AlphaFoldDB" id="A0A501WIF5"/>
<evidence type="ECO:0000313" key="1">
    <source>
        <dbReference type="EMBL" id="TPE49168.1"/>
    </source>
</evidence>
<reference evidence="1 2" key="1">
    <citation type="submission" date="2019-06" db="EMBL/GenBank/DDBJ databases">
        <title>A novel bacterium of genus Marinomonas, isolated from coastal sand.</title>
        <authorList>
            <person name="Huang H."/>
            <person name="Mo K."/>
            <person name="Hu Y."/>
        </authorList>
    </citation>
    <scope>NUCLEOTIDE SEQUENCE [LARGE SCALE GENOMIC DNA]</scope>
    <source>
        <strain evidence="1 2">HB171799</strain>
    </source>
</reference>
<sequence length="272" mass="30859">MSSLVSYLGEEFLAVASAYTETDNHGMAVYICGVRPQSDTQLTVKLPSGHRFEVGQLVTLHLDNRTGVSEYDADLKVYRASFKGRVAAISTYEVLVSAVEYQLFYGLTVVKEYREPGYEFPQDIRPPQAIADTPLTYVPAVDMEEQDNKVGVLFTYAAGQPHSTVLAFLSSEEDDIFFITFRGTFKEQVLSKDSRCYFAIDGRASFTFEHAIEWNYSIIQGRVFEVPKDSDLFIDIRERFIMKNPWEMGFFSHPDVVMFHIQPEHVVCPGHG</sequence>
<dbReference type="InterPro" id="IPR012349">
    <property type="entry name" value="Split_barrel_FMN-bd"/>
</dbReference>
<gene>
    <name evidence="1" type="ORF">FJM67_12240</name>
</gene>
<dbReference type="SUPFAM" id="SSF50475">
    <property type="entry name" value="FMN-binding split barrel"/>
    <property type="match status" value="1"/>
</dbReference>
<evidence type="ECO:0000313" key="2">
    <source>
        <dbReference type="Proteomes" id="UP000315901"/>
    </source>
</evidence>
<dbReference type="EMBL" id="VFRR01000026">
    <property type="protein sequence ID" value="TPE49168.1"/>
    <property type="molecule type" value="Genomic_DNA"/>
</dbReference>